<dbReference type="EMBL" id="JOJP01000001">
    <property type="protein sequence ID" value="KEI70580.1"/>
    <property type="molecule type" value="Genomic_DNA"/>
</dbReference>
<sequence length="110" mass="12605">MEVMHKEGTFFLISCQEGDKKVHSVQLSQSTIEQLLAVKRRIKKEFGEIINLSDDSLVFHLKAYWQKTAVQETKMLLQQCVNNLGEEVTAQVDPVWQPAKRIYRGQVVSG</sequence>
<evidence type="ECO:0000313" key="2">
    <source>
        <dbReference type="Proteomes" id="UP000027997"/>
    </source>
</evidence>
<reference evidence="1 2" key="1">
    <citation type="submission" date="2014-06" db="EMBL/GenBank/DDBJ databases">
        <title>Whole Genome Sequences of Three Symbiotic Endozoicomonas Bacteria.</title>
        <authorList>
            <person name="Neave M.J."/>
            <person name="Apprill A."/>
            <person name="Voolstra C.R."/>
        </authorList>
    </citation>
    <scope>NUCLEOTIDE SEQUENCE [LARGE SCALE GENOMIC DNA]</scope>
    <source>
        <strain evidence="1 2">DSM 22380</strain>
    </source>
</reference>
<accession>A0A081K8V4</accession>
<dbReference type="AlphaFoldDB" id="A0A081K8V4"/>
<organism evidence="1 2">
    <name type="scientific">Endozoicomonas elysicola</name>
    <dbReference type="NCBI Taxonomy" id="305900"/>
    <lineage>
        <taxon>Bacteria</taxon>
        <taxon>Pseudomonadati</taxon>
        <taxon>Pseudomonadota</taxon>
        <taxon>Gammaproteobacteria</taxon>
        <taxon>Oceanospirillales</taxon>
        <taxon>Endozoicomonadaceae</taxon>
        <taxon>Endozoicomonas</taxon>
    </lineage>
</organism>
<proteinExistence type="predicted"/>
<keyword evidence="2" id="KW-1185">Reference proteome</keyword>
<gene>
    <name evidence="1" type="ORF">GV64_07360</name>
</gene>
<dbReference type="Proteomes" id="UP000027997">
    <property type="component" value="Unassembled WGS sequence"/>
</dbReference>
<evidence type="ECO:0000313" key="1">
    <source>
        <dbReference type="EMBL" id="KEI70580.1"/>
    </source>
</evidence>
<name>A0A081K8V4_9GAMM</name>
<comment type="caution">
    <text evidence="1">The sequence shown here is derived from an EMBL/GenBank/DDBJ whole genome shotgun (WGS) entry which is preliminary data.</text>
</comment>
<protein>
    <submittedName>
        <fullName evidence="1">Uncharacterized protein</fullName>
    </submittedName>
</protein>